<sequence>MTLGTNAGQVVDALMTPVFGVLVDKYAKKKVWHVVGSVMVTLSFPLIFGSFVRNPNSGLTMFVYVLSIILFQTGWAAVQISHLSMIPALTSSSALRAELTALRYSAQVGAAVIVFVVTWIVLPSSFIDGVRLGPIDRFRFRNIAVVITLLGVVASILFHAFLNARLLEAYTGRNGGSSSKATTPSNVEAAAISPVEGAGLFTSAAQTSIGPPQQRRKSSIQTNVLATVAMLYVASRLFITLATVYLPLYIEEVDEGGRQALATVPLVSYCASFATAMLIKYINRSCGAKLCYLLGAVIGVVAALVVEIAGSHVAILYVVAVLIGAASSITMVTALSITAELIGPRTESSAMVYSVVTFLDKVITGLVVILIEKLRCFDKLLCPHYNRDTLAAVCAASMALGLVTLLLVARCKSN</sequence>
<proteinExistence type="inferred from homology"/>
<accession>A0ABD2XLR2</accession>
<dbReference type="Pfam" id="PF13347">
    <property type="entry name" value="MFS_2"/>
    <property type="match status" value="1"/>
</dbReference>
<keyword evidence="2" id="KW-0472">Membrane</keyword>
<reference evidence="3 4" key="1">
    <citation type="journal article" date="2024" name="bioRxiv">
        <title>A reference genome for Trichogramma kaykai: A tiny desert-dwelling parasitoid wasp with competing sex-ratio distorters.</title>
        <authorList>
            <person name="Culotta J."/>
            <person name="Lindsey A.R."/>
        </authorList>
    </citation>
    <scope>NUCLEOTIDE SEQUENCE [LARGE SCALE GENOMIC DNA]</scope>
    <source>
        <strain evidence="3 4">KSX58</strain>
    </source>
</reference>
<dbReference type="SUPFAM" id="SSF103473">
    <property type="entry name" value="MFS general substrate transporter"/>
    <property type="match status" value="1"/>
</dbReference>
<feature type="transmembrane region" description="Helical" evidence="2">
    <location>
        <begin position="224"/>
        <end position="248"/>
    </location>
</feature>
<dbReference type="Gene3D" id="1.20.1250.20">
    <property type="entry name" value="MFS general substrate transporter like domains"/>
    <property type="match status" value="2"/>
</dbReference>
<dbReference type="InterPro" id="IPR039672">
    <property type="entry name" value="MFS_2"/>
</dbReference>
<feature type="transmembrane region" description="Helical" evidence="2">
    <location>
        <begin position="142"/>
        <end position="162"/>
    </location>
</feature>
<comment type="caution">
    <text evidence="3">The sequence shown here is derived from an EMBL/GenBank/DDBJ whole genome shotgun (WGS) entry which is preliminary data.</text>
</comment>
<feature type="transmembrane region" description="Helical" evidence="2">
    <location>
        <begin position="315"/>
        <end position="338"/>
    </location>
</feature>
<evidence type="ECO:0000256" key="2">
    <source>
        <dbReference type="SAM" id="Phobius"/>
    </source>
</evidence>
<name>A0ABD2XLR2_9HYME</name>
<feature type="transmembrane region" description="Helical" evidence="2">
    <location>
        <begin position="291"/>
        <end position="309"/>
    </location>
</feature>
<keyword evidence="4" id="KW-1185">Reference proteome</keyword>
<keyword evidence="2" id="KW-0812">Transmembrane</keyword>
<dbReference type="AlphaFoldDB" id="A0ABD2XLR2"/>
<evidence type="ECO:0000256" key="1">
    <source>
        <dbReference type="ARBA" id="ARBA00008335"/>
    </source>
</evidence>
<dbReference type="EMBL" id="JBJJXI010000019">
    <property type="protein sequence ID" value="KAL3405914.1"/>
    <property type="molecule type" value="Genomic_DNA"/>
</dbReference>
<evidence type="ECO:0000313" key="3">
    <source>
        <dbReference type="EMBL" id="KAL3405914.1"/>
    </source>
</evidence>
<evidence type="ECO:0008006" key="5">
    <source>
        <dbReference type="Google" id="ProtNLM"/>
    </source>
</evidence>
<comment type="similarity">
    <text evidence="1">Belongs to the major facilitator superfamily.</text>
</comment>
<feature type="transmembrane region" description="Helical" evidence="2">
    <location>
        <begin position="58"/>
        <end position="80"/>
    </location>
</feature>
<feature type="transmembrane region" description="Helical" evidence="2">
    <location>
        <begin position="390"/>
        <end position="409"/>
    </location>
</feature>
<feature type="transmembrane region" description="Helical" evidence="2">
    <location>
        <begin position="31"/>
        <end position="52"/>
    </location>
</feature>
<dbReference type="PANTHER" id="PTHR11328:SF49">
    <property type="entry name" value="MAJOR FACILITATOR SUPERFAMILY DOMAIN-CONTAINING PROTEIN 12-LIKE PROTEIN"/>
    <property type="match status" value="1"/>
</dbReference>
<gene>
    <name evidence="3" type="ORF">TKK_001332</name>
</gene>
<protein>
    <recommendedName>
        <fullName evidence="5">Major facilitator superfamily (MFS) profile domain-containing protein</fullName>
    </recommendedName>
</protein>
<keyword evidence="2" id="KW-1133">Transmembrane helix</keyword>
<feature type="transmembrane region" description="Helical" evidence="2">
    <location>
        <begin position="350"/>
        <end position="370"/>
    </location>
</feature>
<dbReference type="Proteomes" id="UP001627154">
    <property type="component" value="Unassembled WGS sequence"/>
</dbReference>
<dbReference type="InterPro" id="IPR036259">
    <property type="entry name" value="MFS_trans_sf"/>
</dbReference>
<feature type="transmembrane region" description="Helical" evidence="2">
    <location>
        <begin position="101"/>
        <end position="122"/>
    </location>
</feature>
<organism evidence="3 4">
    <name type="scientific">Trichogramma kaykai</name>
    <dbReference type="NCBI Taxonomy" id="54128"/>
    <lineage>
        <taxon>Eukaryota</taxon>
        <taxon>Metazoa</taxon>
        <taxon>Ecdysozoa</taxon>
        <taxon>Arthropoda</taxon>
        <taxon>Hexapoda</taxon>
        <taxon>Insecta</taxon>
        <taxon>Pterygota</taxon>
        <taxon>Neoptera</taxon>
        <taxon>Endopterygota</taxon>
        <taxon>Hymenoptera</taxon>
        <taxon>Apocrita</taxon>
        <taxon>Proctotrupomorpha</taxon>
        <taxon>Chalcidoidea</taxon>
        <taxon>Trichogrammatidae</taxon>
        <taxon>Trichogramma</taxon>
    </lineage>
</organism>
<dbReference type="PANTHER" id="PTHR11328">
    <property type="entry name" value="MAJOR FACILITATOR SUPERFAMILY DOMAIN-CONTAINING PROTEIN"/>
    <property type="match status" value="1"/>
</dbReference>
<feature type="transmembrane region" description="Helical" evidence="2">
    <location>
        <begin position="260"/>
        <end position="279"/>
    </location>
</feature>
<evidence type="ECO:0000313" key="4">
    <source>
        <dbReference type="Proteomes" id="UP001627154"/>
    </source>
</evidence>